<reference evidence="1" key="2">
    <citation type="submission" date="2020-10" db="EMBL/GenBank/DDBJ databases">
        <authorList>
            <person name="Scholz U."/>
            <person name="Mascher M."/>
            <person name="Fiebig A."/>
        </authorList>
    </citation>
    <scope>NUCLEOTIDE SEQUENCE [LARGE SCALE GENOMIC DNA]</scope>
    <source>
        <strain evidence="1">cv. Morex</strain>
    </source>
</reference>
<name>A0A8I6X0E0_HORVV</name>
<dbReference type="EnsemblPlants" id="HORVU.MOREX.r3.2HG0097970.1">
    <property type="protein sequence ID" value="HORVU.MOREX.r3.2HG0097970.1.CDS1"/>
    <property type="gene ID" value="HORVU.MOREX.r3.2HG0097970"/>
</dbReference>
<dbReference type="AlphaFoldDB" id="A0A8I6X0E0"/>
<dbReference type="Gene3D" id="3.40.50.300">
    <property type="entry name" value="P-loop containing nucleotide triphosphate hydrolases"/>
    <property type="match status" value="1"/>
</dbReference>
<reference evidence="2" key="1">
    <citation type="journal article" date="2012" name="Nature">
        <title>A physical, genetic and functional sequence assembly of the barley genome.</title>
        <authorList>
            <consortium name="The International Barley Genome Sequencing Consortium"/>
            <person name="Mayer K.F."/>
            <person name="Waugh R."/>
            <person name="Brown J.W."/>
            <person name="Schulman A."/>
            <person name="Langridge P."/>
            <person name="Platzer M."/>
            <person name="Fincher G.B."/>
            <person name="Muehlbauer G.J."/>
            <person name="Sato K."/>
            <person name="Close T.J."/>
            <person name="Wise R.P."/>
            <person name="Stein N."/>
        </authorList>
    </citation>
    <scope>NUCLEOTIDE SEQUENCE [LARGE SCALE GENOMIC DNA]</scope>
    <source>
        <strain evidence="2">cv. Morex</strain>
    </source>
</reference>
<dbReference type="InterPro" id="IPR027417">
    <property type="entry name" value="P-loop_NTPase"/>
</dbReference>
<sequence>MNKYNSSSHVQSEEKVAQRLQHLLMRAGTIIEEADTRYITNSGMMMQLKILSEAMYRGYSELDNLRYRALQDGAGCFDKVSINDSSSSSLHLSLPFKRSRITTEKDDKVKRLGSHGALESLEVAIANMAEFIILLGGCKRMFHRPYDIYLYTENFMFGRHTEKQKLLSFLLEHNNPPTDHAPAVLPIIGGASIGKKTLVAHVCGDERVRSHFSSILHLNGHNLFSLLDHGRTMFGTTLVVIEFSSDVRSSS</sequence>
<dbReference type="PANTHER" id="PTHR33377:SF17">
    <property type="entry name" value="GENOME ASSEMBLY, CHROMOSOME: II"/>
    <property type="match status" value="1"/>
</dbReference>
<keyword evidence="2" id="KW-1185">Reference proteome</keyword>
<dbReference type="Gramene" id="HORVU.MOREX.r3.2HG0097970.1">
    <property type="protein sequence ID" value="HORVU.MOREX.r3.2HG0097970.1.CDS1"/>
    <property type="gene ID" value="HORVU.MOREX.r3.2HG0097970"/>
</dbReference>
<evidence type="ECO:0000313" key="2">
    <source>
        <dbReference type="Proteomes" id="UP000011116"/>
    </source>
</evidence>
<organism evidence="1 2">
    <name type="scientific">Hordeum vulgare subsp. vulgare</name>
    <name type="common">Domesticated barley</name>
    <dbReference type="NCBI Taxonomy" id="112509"/>
    <lineage>
        <taxon>Eukaryota</taxon>
        <taxon>Viridiplantae</taxon>
        <taxon>Streptophyta</taxon>
        <taxon>Embryophyta</taxon>
        <taxon>Tracheophyta</taxon>
        <taxon>Spermatophyta</taxon>
        <taxon>Magnoliopsida</taxon>
        <taxon>Liliopsida</taxon>
        <taxon>Poales</taxon>
        <taxon>Poaceae</taxon>
        <taxon>BOP clade</taxon>
        <taxon>Pooideae</taxon>
        <taxon>Triticodae</taxon>
        <taxon>Triticeae</taxon>
        <taxon>Hordeinae</taxon>
        <taxon>Hordeum</taxon>
    </lineage>
</organism>
<accession>A0A8I6X0E0</accession>
<proteinExistence type="predicted"/>
<dbReference type="PANTHER" id="PTHR33377">
    <property type="entry name" value="OS10G0134700 PROTEIN-RELATED"/>
    <property type="match status" value="1"/>
</dbReference>
<protein>
    <recommendedName>
        <fullName evidence="3">Rx N-terminal domain-containing protein</fullName>
    </recommendedName>
</protein>
<dbReference type="Gramene" id="HORVU.MOREX.r2.2HG0080820.1">
    <property type="protein sequence ID" value="HORVU.MOREX.r2.2HG0080820.1.CDS.1"/>
    <property type="gene ID" value="HORVU.MOREX.r2.2HG0080820"/>
</dbReference>
<evidence type="ECO:0000313" key="1">
    <source>
        <dbReference type="EnsemblPlants" id="HORVU.MOREX.r3.2HG0097970.1.CDS1"/>
    </source>
</evidence>
<evidence type="ECO:0008006" key="3">
    <source>
        <dbReference type="Google" id="ProtNLM"/>
    </source>
</evidence>
<reference evidence="1" key="3">
    <citation type="submission" date="2022-01" db="UniProtKB">
        <authorList>
            <consortium name="EnsemblPlants"/>
        </authorList>
    </citation>
    <scope>IDENTIFICATION</scope>
    <source>
        <strain evidence="1">subsp. vulgare</strain>
    </source>
</reference>
<dbReference type="SUPFAM" id="SSF52540">
    <property type="entry name" value="P-loop containing nucleoside triphosphate hydrolases"/>
    <property type="match status" value="1"/>
</dbReference>
<dbReference type="Proteomes" id="UP000011116">
    <property type="component" value="Chromosome 2H"/>
</dbReference>